<organism evidence="3 4">
    <name type="scientific">Gigaspora margarita</name>
    <dbReference type="NCBI Taxonomy" id="4874"/>
    <lineage>
        <taxon>Eukaryota</taxon>
        <taxon>Fungi</taxon>
        <taxon>Fungi incertae sedis</taxon>
        <taxon>Mucoromycota</taxon>
        <taxon>Glomeromycotina</taxon>
        <taxon>Glomeromycetes</taxon>
        <taxon>Diversisporales</taxon>
        <taxon>Gigasporaceae</taxon>
        <taxon>Gigaspora</taxon>
    </lineage>
</organism>
<gene>
    <name evidence="3" type="ORF">GMARGA_LOCUS35209</name>
</gene>
<dbReference type="Pfam" id="PF06011">
    <property type="entry name" value="TRP"/>
    <property type="match status" value="1"/>
</dbReference>
<feature type="transmembrane region" description="Helical" evidence="1">
    <location>
        <begin position="31"/>
        <end position="52"/>
    </location>
</feature>
<evidence type="ECO:0000313" key="4">
    <source>
        <dbReference type="Proteomes" id="UP000789901"/>
    </source>
</evidence>
<feature type="domain" description="TRP C-terminal" evidence="2">
    <location>
        <begin position="118"/>
        <end position="211"/>
    </location>
</feature>
<keyword evidence="1" id="KW-1133">Transmembrane helix</keyword>
<keyword evidence="4" id="KW-1185">Reference proteome</keyword>
<protein>
    <submittedName>
        <fullName evidence="3">21618_t:CDS:1</fullName>
    </submittedName>
</protein>
<reference evidence="3 4" key="1">
    <citation type="submission" date="2021-06" db="EMBL/GenBank/DDBJ databases">
        <authorList>
            <person name="Kallberg Y."/>
            <person name="Tangrot J."/>
            <person name="Rosling A."/>
        </authorList>
    </citation>
    <scope>NUCLEOTIDE SEQUENCE [LARGE SCALE GENOMIC DNA]</scope>
    <source>
        <strain evidence="3 4">120-4 pot B 10/14</strain>
    </source>
</reference>
<evidence type="ECO:0000256" key="1">
    <source>
        <dbReference type="SAM" id="Phobius"/>
    </source>
</evidence>
<dbReference type="Proteomes" id="UP000789901">
    <property type="component" value="Unassembled WGS sequence"/>
</dbReference>
<name>A0ABN7WWA2_GIGMA</name>
<sequence>PNGNKVLGCVSATVGILEQNSSESFLSLYNVSFAIIVAFIVISFVFTQTGGIQSHPQRGRKLNPTNHSSSIHLDLTSNSSSTHLDPTTAVYNPANGTTTSRSIPTITQAPSIFDIFNAAQFFMTTALVSLSNISFNYWNLASKLSLLNRSAFKTSAHTFIYDPFYNQYRDDPNNPELKNNRVWFFIFKVSYDFIRAIITGVAQQSGMIQTM</sequence>
<comment type="caution">
    <text evidence="3">The sequence shown here is derived from an EMBL/GenBank/DDBJ whole genome shotgun (WGS) entry which is preliminary data.</text>
</comment>
<feature type="non-terminal residue" evidence="3">
    <location>
        <position position="1"/>
    </location>
</feature>
<keyword evidence="1" id="KW-0812">Transmembrane</keyword>
<keyword evidence="1" id="KW-0472">Membrane</keyword>
<evidence type="ECO:0000259" key="2">
    <source>
        <dbReference type="Pfam" id="PF06011"/>
    </source>
</evidence>
<accession>A0ABN7WWA2</accession>
<dbReference type="InterPro" id="IPR010308">
    <property type="entry name" value="TRP_C"/>
</dbReference>
<proteinExistence type="predicted"/>
<evidence type="ECO:0000313" key="3">
    <source>
        <dbReference type="EMBL" id="CAG8841029.1"/>
    </source>
</evidence>
<dbReference type="EMBL" id="CAJVQB010064494">
    <property type="protein sequence ID" value="CAG8841029.1"/>
    <property type="molecule type" value="Genomic_DNA"/>
</dbReference>
<feature type="non-terminal residue" evidence="3">
    <location>
        <position position="211"/>
    </location>
</feature>